<accession>A0A9P7U7D7</accession>
<reference evidence="1" key="1">
    <citation type="submission" date="2021-05" db="EMBL/GenBank/DDBJ databases">
        <title>Comparative genomics of three Colletotrichum scovillei strains and genetic complementation revealed genes involved fungal growth and virulence on chili pepper.</title>
        <authorList>
            <person name="Hsieh D.-K."/>
            <person name="Chuang S.-C."/>
            <person name="Chen C.-Y."/>
            <person name="Chao Y.-T."/>
            <person name="Lu M.-Y.J."/>
            <person name="Lee M.-H."/>
            <person name="Shih M.-C."/>
        </authorList>
    </citation>
    <scope>NUCLEOTIDE SEQUENCE</scope>
    <source>
        <strain evidence="1">Coll-153</strain>
    </source>
</reference>
<dbReference type="AlphaFoldDB" id="A0A9P7U7D7"/>
<gene>
    <name evidence="1" type="ORF">JMJ77_010561</name>
</gene>
<keyword evidence="2" id="KW-1185">Reference proteome</keyword>
<name>A0A9P7U7D7_9PEZI</name>
<proteinExistence type="predicted"/>
<evidence type="ECO:0000313" key="2">
    <source>
        <dbReference type="Proteomes" id="UP000699042"/>
    </source>
</evidence>
<sequence>MHSSTALSFDRNFFQQLSSIVVSHPTNHVLLRFESHPVIFVQLLPARFPDKPQQPLVFILETLAQFGFCFRAALAYTRIVLLPSPPQCQLSQIPVHVVVSAFISSH</sequence>
<comment type="caution">
    <text evidence="1">The sequence shown here is derived from an EMBL/GenBank/DDBJ whole genome shotgun (WGS) entry which is preliminary data.</text>
</comment>
<keyword evidence="1" id="KW-0808">Transferase</keyword>
<organism evidence="1 2">
    <name type="scientific">Colletotrichum scovillei</name>
    <dbReference type="NCBI Taxonomy" id="1209932"/>
    <lineage>
        <taxon>Eukaryota</taxon>
        <taxon>Fungi</taxon>
        <taxon>Dikarya</taxon>
        <taxon>Ascomycota</taxon>
        <taxon>Pezizomycotina</taxon>
        <taxon>Sordariomycetes</taxon>
        <taxon>Hypocreomycetidae</taxon>
        <taxon>Glomerellales</taxon>
        <taxon>Glomerellaceae</taxon>
        <taxon>Colletotrichum</taxon>
        <taxon>Colletotrichum acutatum species complex</taxon>
    </lineage>
</organism>
<dbReference type="Proteomes" id="UP000699042">
    <property type="component" value="Unassembled WGS sequence"/>
</dbReference>
<protein>
    <submittedName>
        <fullName evidence="1">Aspartate aminotransferase protein</fullName>
    </submittedName>
</protein>
<keyword evidence="1" id="KW-0032">Aminotransferase</keyword>
<dbReference type="EMBL" id="JAESDN010000013">
    <property type="protein sequence ID" value="KAG7042463.1"/>
    <property type="molecule type" value="Genomic_DNA"/>
</dbReference>
<evidence type="ECO:0000313" key="1">
    <source>
        <dbReference type="EMBL" id="KAG7042463.1"/>
    </source>
</evidence>
<dbReference type="GO" id="GO:0008483">
    <property type="term" value="F:transaminase activity"/>
    <property type="evidence" value="ECO:0007669"/>
    <property type="project" value="UniProtKB-KW"/>
</dbReference>